<evidence type="ECO:0000313" key="7">
    <source>
        <dbReference type="Proteomes" id="UP000515123"/>
    </source>
</evidence>
<dbReference type="SUPFAM" id="SSF53448">
    <property type="entry name" value="Nucleotide-diphospho-sugar transferases"/>
    <property type="match status" value="1"/>
</dbReference>
<name>A0A6P5ERP6_ANACO</name>
<keyword evidence="5" id="KW-0812">Transmembrane</keyword>
<dbReference type="InterPro" id="IPR029044">
    <property type="entry name" value="Nucleotide-diphossugar_trans"/>
</dbReference>
<evidence type="ECO:0000256" key="2">
    <source>
        <dbReference type="ARBA" id="ARBA00005664"/>
    </source>
</evidence>
<evidence type="ECO:0000256" key="4">
    <source>
        <dbReference type="ARBA" id="ARBA00022679"/>
    </source>
</evidence>
<keyword evidence="3" id="KW-0328">Glycosyltransferase</keyword>
<dbReference type="AlphaFoldDB" id="A0A6P5ERP6"/>
<dbReference type="InterPro" id="IPR008630">
    <property type="entry name" value="Glyco_trans_34"/>
</dbReference>
<proteinExistence type="inferred from homology"/>
<keyword evidence="4" id="KW-0808">Transferase</keyword>
<dbReference type="GO" id="GO:0006487">
    <property type="term" value="P:protein N-linked glycosylation"/>
    <property type="evidence" value="ECO:0007669"/>
    <property type="project" value="TreeGrafter"/>
</dbReference>
<evidence type="ECO:0000256" key="6">
    <source>
        <dbReference type="ARBA" id="ARBA00023034"/>
    </source>
</evidence>
<keyword evidence="5" id="KW-0735">Signal-anchor</keyword>
<gene>
    <name evidence="8" type="primary">LOC109707154</name>
</gene>
<comment type="subcellular location">
    <subcellularLocation>
        <location evidence="1">Golgi apparatus membrane</location>
        <topology evidence="1">Single-pass type II membrane protein</topology>
    </subcellularLocation>
</comment>
<accession>A0A6P5ERP6</accession>
<dbReference type="PANTHER" id="PTHR31306:SF4">
    <property type="entry name" value="ALPHA-1,2-GALACTOSYLTRANSFERASE"/>
    <property type="match status" value="1"/>
</dbReference>
<sequence>MPPRLPDRRSRSRPRPQFLLLPLLLHRRHSWFLLLTLALLLLLLLLVHAAAPAALRRANALGRRCSVAASAVAGGGAEGTAGQPRRRRIAMVSFAAEEGNGGGGGGRRSFEGVMEAVEGNKRGYAARMGYDYVDARGAVDPRRPPSWSKILAVRSLLPSYDWVFWNDADTVITNPNISLESILLSAIGHSDFDASPDLVVTEDFGGINAGVWLVRRSAWSERFLEAWWNATSFVRLGSTRSGDNAAMQHLIAALSAEESRAHVRVSPMQCLFNSYPWTPTPKSLYRLFISPASTWRGAYSDGDFMVHLAGIDDKKRWTAKILQEMMSTS</sequence>
<reference evidence="8" key="2">
    <citation type="submission" date="2025-08" db="UniProtKB">
        <authorList>
            <consortium name="RefSeq"/>
        </authorList>
    </citation>
    <scope>IDENTIFICATION</scope>
    <source>
        <tissue evidence="8">Leaf</tissue>
    </source>
</reference>
<dbReference type="GeneID" id="109707154"/>
<dbReference type="Gene3D" id="3.90.550.10">
    <property type="entry name" value="Spore Coat Polysaccharide Biosynthesis Protein SpsA, Chain A"/>
    <property type="match status" value="1"/>
</dbReference>
<protein>
    <submittedName>
        <fullName evidence="8">Probable alpha-1,6-mannosyltransferase MNN10 isoform X1</fullName>
    </submittedName>
</protein>
<dbReference type="OrthoDB" id="407658at2759"/>
<dbReference type="GO" id="GO:0000139">
    <property type="term" value="C:Golgi membrane"/>
    <property type="evidence" value="ECO:0007669"/>
    <property type="project" value="UniProtKB-SubCell"/>
</dbReference>
<evidence type="ECO:0000256" key="1">
    <source>
        <dbReference type="ARBA" id="ARBA00004323"/>
    </source>
</evidence>
<keyword evidence="7" id="KW-1185">Reference proteome</keyword>
<dbReference type="PANTHER" id="PTHR31306">
    <property type="entry name" value="ALPHA-1,6-MANNOSYLTRANSFERASE MNN11-RELATED"/>
    <property type="match status" value="1"/>
</dbReference>
<dbReference type="Pfam" id="PF05637">
    <property type="entry name" value="Glyco_transf_34"/>
    <property type="match status" value="2"/>
</dbReference>
<keyword evidence="6" id="KW-0333">Golgi apparatus</keyword>
<dbReference type="GO" id="GO:0016757">
    <property type="term" value="F:glycosyltransferase activity"/>
    <property type="evidence" value="ECO:0007669"/>
    <property type="project" value="UniProtKB-KW"/>
</dbReference>
<evidence type="ECO:0000256" key="3">
    <source>
        <dbReference type="ARBA" id="ARBA00022676"/>
    </source>
</evidence>
<evidence type="ECO:0000256" key="5">
    <source>
        <dbReference type="ARBA" id="ARBA00022968"/>
    </source>
</evidence>
<dbReference type="Proteomes" id="UP000515123">
    <property type="component" value="Linkage group 3"/>
</dbReference>
<reference evidence="7" key="1">
    <citation type="journal article" date="2015" name="Nat. Genet.">
        <title>The pineapple genome and the evolution of CAM photosynthesis.</title>
        <authorList>
            <person name="Ming R."/>
            <person name="VanBuren R."/>
            <person name="Wai C.M."/>
            <person name="Tang H."/>
            <person name="Schatz M.C."/>
            <person name="Bowers J.E."/>
            <person name="Lyons E."/>
            <person name="Wang M.L."/>
            <person name="Chen J."/>
            <person name="Biggers E."/>
            <person name="Zhang J."/>
            <person name="Huang L."/>
            <person name="Zhang L."/>
            <person name="Miao W."/>
            <person name="Zhang J."/>
            <person name="Ye Z."/>
            <person name="Miao C."/>
            <person name="Lin Z."/>
            <person name="Wang H."/>
            <person name="Zhou H."/>
            <person name="Yim W.C."/>
            <person name="Priest H.D."/>
            <person name="Zheng C."/>
            <person name="Woodhouse M."/>
            <person name="Edger P.P."/>
            <person name="Guyot R."/>
            <person name="Guo H.B."/>
            <person name="Guo H."/>
            <person name="Zheng G."/>
            <person name="Singh R."/>
            <person name="Sharma A."/>
            <person name="Min X."/>
            <person name="Zheng Y."/>
            <person name="Lee H."/>
            <person name="Gurtowski J."/>
            <person name="Sedlazeck F.J."/>
            <person name="Harkess A."/>
            <person name="McKain M.R."/>
            <person name="Liao Z."/>
            <person name="Fang J."/>
            <person name="Liu J."/>
            <person name="Zhang X."/>
            <person name="Zhang Q."/>
            <person name="Hu W."/>
            <person name="Qin Y."/>
            <person name="Wang K."/>
            <person name="Chen L.Y."/>
            <person name="Shirley N."/>
            <person name="Lin Y.R."/>
            <person name="Liu L.Y."/>
            <person name="Hernandez A.G."/>
            <person name="Wright C.L."/>
            <person name="Bulone V."/>
            <person name="Tuskan G.A."/>
            <person name="Heath K."/>
            <person name="Zee F."/>
            <person name="Moore P.H."/>
            <person name="Sunkar R."/>
            <person name="Leebens-Mack J.H."/>
            <person name="Mockler T."/>
            <person name="Bennetzen J.L."/>
            <person name="Freeling M."/>
            <person name="Sankoff D."/>
            <person name="Paterson A.H."/>
            <person name="Zhu X."/>
            <person name="Yang X."/>
            <person name="Smith J.A."/>
            <person name="Cushman J.C."/>
            <person name="Paull R.E."/>
            <person name="Yu Q."/>
        </authorList>
    </citation>
    <scope>NUCLEOTIDE SEQUENCE [LARGE SCALE GENOMIC DNA]</scope>
    <source>
        <strain evidence="7">cv. F153</strain>
    </source>
</reference>
<evidence type="ECO:0000313" key="8">
    <source>
        <dbReference type="RefSeq" id="XP_020083845.1"/>
    </source>
</evidence>
<comment type="similarity">
    <text evidence="2">Belongs to the glycosyltransferase 34 family.</text>
</comment>
<dbReference type="RefSeq" id="XP_020083845.1">
    <property type="nucleotide sequence ID" value="XM_020228256.1"/>
</dbReference>
<organism evidence="7 8">
    <name type="scientific">Ananas comosus</name>
    <name type="common">Pineapple</name>
    <name type="synonym">Ananas ananas</name>
    <dbReference type="NCBI Taxonomy" id="4615"/>
    <lineage>
        <taxon>Eukaryota</taxon>
        <taxon>Viridiplantae</taxon>
        <taxon>Streptophyta</taxon>
        <taxon>Embryophyta</taxon>
        <taxon>Tracheophyta</taxon>
        <taxon>Spermatophyta</taxon>
        <taxon>Magnoliopsida</taxon>
        <taxon>Liliopsida</taxon>
        <taxon>Poales</taxon>
        <taxon>Bromeliaceae</taxon>
        <taxon>Bromelioideae</taxon>
        <taxon>Ananas</taxon>
    </lineage>
</organism>